<sequence>MPLVKRTIEPRHLCHTVLPRNIKNELECVTNISLANVIRQLSSLSKYAEDLFGELFNEAHSFSFRVNSLQERVDRLSISVTQLDPKEEELSLQDITMRKAFRSSTVQDQQLFERKSLPVPLHETFHTCEQPPPLNILTPYRDDGKDCLKFYTNPSYFFDLWREKMLQDTEDKRKERRKQKLEEFVTSRGGIEQEQMKCRGNLYTPEVRTFYSPQSVKSIHSTVPQPAALTANPSPPSTHPSGLLGADELPSLSPLLTAPPAALHQSLALFTLITLKAIDRPQEPEKVPRAPHDRKKEWQKLALGAELAQDIPEDKHREANGSAGYQDNRAPLYMEQMDGPFSLAALPYSQMNELLNRTGDRMYSRPHDPPPPPPPMHPLGEIKPPSVISSSSGFSDSRPQSPARTAGFNSGTPPPPPPPLPPPPPPLPSTGLRGTPPPPIPPLPVQQQPPAIPPPPAPLQIAPGVLHPAPPPIAPPLHSLSPARLQHGLDKGLSSGSGTLSDGTVLPPPPPPPPLPLPGARSSSPCPSGPQPMPAFPSAGAMASPPPHTMHDVGTKRHHPPNLPPISDARSVLLEAIRKGIQLRKVEEQREQEAKHERVGNDVATILSRRIAVEYSDSEDESEFDEGDWME</sequence>
<dbReference type="GO" id="GO:0005925">
    <property type="term" value="C:focal adhesion"/>
    <property type="evidence" value="ECO:0007669"/>
    <property type="project" value="UniProtKB-SubCell"/>
</dbReference>
<evidence type="ECO:0000256" key="1">
    <source>
        <dbReference type="ARBA" id="ARBA00004245"/>
    </source>
</evidence>
<accession>A0A8S4B9S6</accession>
<evidence type="ECO:0000256" key="2">
    <source>
        <dbReference type="ARBA" id="ARBA00004246"/>
    </source>
</evidence>
<dbReference type="EMBL" id="CAJRST010012224">
    <property type="protein sequence ID" value="CAG5928028.1"/>
    <property type="molecule type" value="Genomic_DNA"/>
</dbReference>
<feature type="region of interest" description="Disordered" evidence="15">
    <location>
        <begin position="360"/>
        <end position="569"/>
    </location>
</feature>
<dbReference type="PANTHER" id="PTHR12902:SF8">
    <property type="entry name" value="ACTIN-BINDING PROTEIN WASF1"/>
    <property type="match status" value="1"/>
</dbReference>
<evidence type="ECO:0000256" key="3">
    <source>
        <dbReference type="ARBA" id="ARBA00006993"/>
    </source>
</evidence>
<evidence type="ECO:0000256" key="15">
    <source>
        <dbReference type="SAM" id="MobiDB-lite"/>
    </source>
</evidence>
<dbReference type="SMART" id="SM00246">
    <property type="entry name" value="WH2"/>
    <property type="match status" value="1"/>
</dbReference>
<evidence type="ECO:0000256" key="5">
    <source>
        <dbReference type="ARBA" id="ARBA00022490"/>
    </source>
</evidence>
<feature type="compositionally biased region" description="Pro residues" evidence="15">
    <location>
        <begin position="412"/>
        <end position="428"/>
    </location>
</feature>
<dbReference type="GO" id="GO:0005856">
    <property type="term" value="C:cytoskeleton"/>
    <property type="evidence" value="ECO:0007669"/>
    <property type="project" value="UniProtKB-SubCell"/>
</dbReference>
<evidence type="ECO:0000256" key="6">
    <source>
        <dbReference type="ARBA" id="ARBA00022553"/>
    </source>
</evidence>
<evidence type="ECO:0000259" key="16">
    <source>
        <dbReference type="PROSITE" id="PS51082"/>
    </source>
</evidence>
<name>A0A8S4B9S6_9TELE</name>
<keyword evidence="9 14" id="KW-0009">Actin-binding</keyword>
<proteinExistence type="inferred from homology"/>
<dbReference type="GO" id="GO:0031209">
    <property type="term" value="C:SCAR complex"/>
    <property type="evidence" value="ECO:0007669"/>
    <property type="project" value="TreeGrafter"/>
</dbReference>
<dbReference type="GO" id="GO:0071933">
    <property type="term" value="F:Arp2/3 complex binding"/>
    <property type="evidence" value="ECO:0007669"/>
    <property type="project" value="TreeGrafter"/>
</dbReference>
<dbReference type="GO" id="GO:0003779">
    <property type="term" value="F:actin binding"/>
    <property type="evidence" value="ECO:0007669"/>
    <property type="project" value="UniProtKB-UniRule"/>
</dbReference>
<evidence type="ECO:0000256" key="9">
    <source>
        <dbReference type="ARBA" id="ARBA00023203"/>
    </source>
</evidence>
<evidence type="ECO:0000256" key="11">
    <source>
        <dbReference type="ARBA" id="ARBA00034103"/>
    </source>
</evidence>
<feature type="compositionally biased region" description="Pro residues" evidence="15">
    <location>
        <begin position="435"/>
        <end position="444"/>
    </location>
</feature>
<dbReference type="InterPro" id="IPR003124">
    <property type="entry name" value="WH2_dom"/>
</dbReference>
<comment type="caution">
    <text evidence="17">The sequence shown here is derived from an EMBL/GenBank/DDBJ whole genome shotgun (WGS) entry which is preliminary data.</text>
</comment>
<feature type="compositionally biased region" description="Low complexity" evidence="15">
    <location>
        <begin position="384"/>
        <end position="402"/>
    </location>
</feature>
<keyword evidence="5 14" id="KW-0963">Cytoplasm</keyword>
<evidence type="ECO:0000256" key="12">
    <source>
        <dbReference type="ARBA" id="ARBA00045579"/>
    </source>
</evidence>
<keyword evidence="18" id="KW-1185">Reference proteome</keyword>
<feature type="region of interest" description="Disordered" evidence="15">
    <location>
        <begin position="309"/>
        <end position="328"/>
    </location>
</feature>
<reference evidence="17" key="1">
    <citation type="submission" date="2021-05" db="EMBL/GenBank/DDBJ databases">
        <authorList>
            <person name="Tigano A."/>
        </authorList>
    </citation>
    <scope>NUCLEOTIDE SEQUENCE</scope>
</reference>
<dbReference type="CDD" id="cd22071">
    <property type="entry name" value="WH2_WAVE-1"/>
    <property type="match status" value="1"/>
</dbReference>
<feature type="compositionally biased region" description="Pro residues" evidence="15">
    <location>
        <begin position="506"/>
        <end position="517"/>
    </location>
</feature>
<comment type="function">
    <text evidence="12">Downstream effector molecule involved in the transmission of signals from tyrosine kinase receptors and small GTPases to the actin cytoskeleton. Promotes formation of actin filaments. Part of the WAVE complex that regulates lamellipodia formation. The WAVE complex regulates actin filament reorganization via its interaction with the Arp2/3 complex. As component of the WAVE1 complex, required for BDNF-NTRK2 endocytic trafficking and signaling from early endosomes. Also involved in the regulation of mitochondrial dynamics.</text>
</comment>
<keyword evidence="6" id="KW-0597">Phosphoprotein</keyword>
<dbReference type="GO" id="GO:0045202">
    <property type="term" value="C:synapse"/>
    <property type="evidence" value="ECO:0007669"/>
    <property type="project" value="UniProtKB-SubCell"/>
</dbReference>
<dbReference type="OrthoDB" id="1060785at2759"/>
<dbReference type="PROSITE" id="PS51082">
    <property type="entry name" value="WH2"/>
    <property type="match status" value="1"/>
</dbReference>
<dbReference type="AlphaFoldDB" id="A0A8S4B9S6"/>
<keyword evidence="7" id="KW-0965">Cell junction</keyword>
<evidence type="ECO:0000313" key="18">
    <source>
        <dbReference type="Proteomes" id="UP000677803"/>
    </source>
</evidence>
<dbReference type="Gene3D" id="6.10.280.150">
    <property type="match status" value="2"/>
</dbReference>
<dbReference type="InterPro" id="IPR028288">
    <property type="entry name" value="SCAR/WAVE_fam"/>
</dbReference>
<comment type="similarity">
    <text evidence="3 14">Belongs to the SCAR/WAVE family.</text>
</comment>
<feature type="region of interest" description="Disordered" evidence="15">
    <location>
        <begin position="226"/>
        <end position="246"/>
    </location>
</feature>
<dbReference type="GO" id="GO:0034237">
    <property type="term" value="F:protein kinase A regulatory subunit binding"/>
    <property type="evidence" value="ECO:0007669"/>
    <property type="project" value="TreeGrafter"/>
</dbReference>
<comment type="subcellular location">
    <subcellularLocation>
        <location evidence="2">Cell junction</location>
        <location evidence="2">Focal adhesion</location>
    </subcellularLocation>
    <subcellularLocation>
        <location evidence="1 14">Cytoplasm</location>
        <location evidence="1 14">Cytoskeleton</location>
    </subcellularLocation>
    <subcellularLocation>
        <location evidence="11">Synapse</location>
    </subcellularLocation>
</comment>
<evidence type="ECO:0000256" key="7">
    <source>
        <dbReference type="ARBA" id="ARBA00022949"/>
    </source>
</evidence>
<dbReference type="FunFam" id="1.20.5.340:FF:000012">
    <property type="entry name" value="Wiskott-Aldrich syndrome protein family member 1"/>
    <property type="match status" value="1"/>
</dbReference>
<evidence type="ECO:0000256" key="13">
    <source>
        <dbReference type="ARBA" id="ARBA00047054"/>
    </source>
</evidence>
<evidence type="ECO:0000256" key="8">
    <source>
        <dbReference type="ARBA" id="ARBA00023018"/>
    </source>
</evidence>
<evidence type="ECO:0000313" key="17">
    <source>
        <dbReference type="EMBL" id="CAG5928028.1"/>
    </source>
</evidence>
<keyword evidence="10 14" id="KW-0206">Cytoskeleton</keyword>
<dbReference type="PANTHER" id="PTHR12902">
    <property type="entry name" value="WASP-1"/>
    <property type="match status" value="1"/>
</dbReference>
<evidence type="ECO:0000256" key="4">
    <source>
        <dbReference type="ARBA" id="ARBA00022481"/>
    </source>
</evidence>
<evidence type="ECO:0000256" key="14">
    <source>
        <dbReference type="RuleBase" id="RU367034"/>
    </source>
</evidence>
<dbReference type="GO" id="GO:0030027">
    <property type="term" value="C:lamellipodium"/>
    <property type="evidence" value="ECO:0007669"/>
    <property type="project" value="TreeGrafter"/>
</dbReference>
<dbReference type="Pfam" id="PF02205">
    <property type="entry name" value="WH2"/>
    <property type="match status" value="1"/>
</dbReference>
<gene>
    <name evidence="17" type="ORF">MMEN_LOCUS11698</name>
</gene>
<feature type="domain" description="WH2" evidence="16">
    <location>
        <begin position="569"/>
        <end position="586"/>
    </location>
</feature>
<dbReference type="Proteomes" id="UP000677803">
    <property type="component" value="Unassembled WGS sequence"/>
</dbReference>
<keyword evidence="8" id="KW-0770">Synapse</keyword>
<protein>
    <recommendedName>
        <fullName evidence="14">Wiskott-Aldrich syndrome protein family member</fullName>
        <shortName evidence="14">WASP family protein member</shortName>
    </recommendedName>
</protein>
<organism evidence="17 18">
    <name type="scientific">Menidia menidia</name>
    <name type="common">Atlantic silverside</name>
    <dbReference type="NCBI Taxonomy" id="238744"/>
    <lineage>
        <taxon>Eukaryota</taxon>
        <taxon>Metazoa</taxon>
        <taxon>Chordata</taxon>
        <taxon>Craniata</taxon>
        <taxon>Vertebrata</taxon>
        <taxon>Euteleostomi</taxon>
        <taxon>Actinopterygii</taxon>
        <taxon>Neopterygii</taxon>
        <taxon>Teleostei</taxon>
        <taxon>Neoteleostei</taxon>
        <taxon>Acanthomorphata</taxon>
        <taxon>Ovalentaria</taxon>
        <taxon>Atherinomorphae</taxon>
        <taxon>Atheriniformes</taxon>
        <taxon>Atherinopsidae</taxon>
        <taxon>Menidiinae</taxon>
        <taxon>Menidia</taxon>
    </lineage>
</organism>
<keyword evidence="4" id="KW-0488">Methylation</keyword>
<comment type="subunit">
    <text evidence="14">Binds actin and the Arp2/3 complex.</text>
</comment>
<dbReference type="GO" id="GO:0030036">
    <property type="term" value="P:actin cytoskeleton organization"/>
    <property type="evidence" value="ECO:0007669"/>
    <property type="project" value="UniProtKB-UniRule"/>
</dbReference>
<dbReference type="Gene3D" id="1.20.5.340">
    <property type="match status" value="1"/>
</dbReference>
<dbReference type="GO" id="GO:2000601">
    <property type="term" value="P:positive regulation of Arp2/3 complex-mediated actin nucleation"/>
    <property type="evidence" value="ECO:0007669"/>
    <property type="project" value="TreeGrafter"/>
</dbReference>
<feature type="compositionally biased region" description="Low complexity" evidence="15">
    <location>
        <begin position="491"/>
        <end position="505"/>
    </location>
</feature>
<evidence type="ECO:0000256" key="10">
    <source>
        <dbReference type="ARBA" id="ARBA00023212"/>
    </source>
</evidence>
<comment type="subunit">
    <text evidence="13">Component of the WAVE1 complex composed of ABI2, CYFIP1 or CYFIP2, BRK1, NCKAP1 and WASF1/WAVE1. Within the complex, a heterodimer containing NCKAP1 and CYFIP1 interacts with a heterotrimer formed by WAVE1, ABI2 and BRK1. CYFIP2 binds to activated RAC1 which causes the complex to dissociate, releasing activated WASF1. The complex can also be activated by NCK1. Binds actin and the Arp2/3 complex. Interacts with BAIAP2. Interacts with SHANK3; the interaction mediates the association of SHANK3 with the WAVE1 complex. Interacts with ABI1 (via N-terminus). Interacts with SORBS2; this interaction greatly enhances phosphorylation by ABL1 and dephosphorylation by PTPN12 and might mediate partial to focal adhesion sites.</text>
</comment>